<dbReference type="Proteomes" id="UP000237839">
    <property type="component" value="Unassembled WGS sequence"/>
</dbReference>
<evidence type="ECO:0000256" key="1">
    <source>
        <dbReference type="PROSITE-ProRule" id="PRU00703"/>
    </source>
</evidence>
<dbReference type="SUPFAM" id="SSF54631">
    <property type="entry name" value="CBS-domain pair"/>
    <property type="match status" value="1"/>
</dbReference>
<dbReference type="InterPro" id="IPR000644">
    <property type="entry name" value="CBS_dom"/>
</dbReference>
<reference evidence="4 5" key="1">
    <citation type="submission" date="2018-02" db="EMBL/GenBank/DDBJ databases">
        <title>Solimicrobium silvestre gen. nov., sp. nov., isolated from alpine forest soil.</title>
        <authorList>
            <person name="Margesin R."/>
            <person name="Albuquerque L."/>
            <person name="Zhang D.-C."/>
            <person name="Froufe H.J.C."/>
            <person name="Severino R."/>
            <person name="Roxo I."/>
            <person name="Egas C."/>
            <person name="Da Costa M.S."/>
        </authorList>
    </citation>
    <scope>NUCLEOTIDE SEQUENCE [LARGE SCALE GENOMIC DNA]</scope>
    <source>
        <strain evidence="4 5">S20-91</strain>
    </source>
</reference>
<feature type="domain" description="CBS" evidence="3">
    <location>
        <begin position="245"/>
        <end position="305"/>
    </location>
</feature>
<keyword evidence="2" id="KW-0472">Membrane</keyword>
<dbReference type="OrthoDB" id="9811720at2"/>
<dbReference type="SMART" id="SM00116">
    <property type="entry name" value="CBS"/>
    <property type="match status" value="2"/>
</dbReference>
<keyword evidence="2" id="KW-0812">Transmembrane</keyword>
<evidence type="ECO:0000313" key="4">
    <source>
        <dbReference type="EMBL" id="PRC93183.1"/>
    </source>
</evidence>
<organism evidence="4 5">
    <name type="scientific">Solimicrobium silvestre</name>
    <dbReference type="NCBI Taxonomy" id="2099400"/>
    <lineage>
        <taxon>Bacteria</taxon>
        <taxon>Pseudomonadati</taxon>
        <taxon>Pseudomonadota</taxon>
        <taxon>Betaproteobacteria</taxon>
        <taxon>Burkholderiales</taxon>
        <taxon>Oxalobacteraceae</taxon>
        <taxon>Solimicrobium</taxon>
    </lineage>
</organism>
<dbReference type="Pfam" id="PF04982">
    <property type="entry name" value="TM_HPP"/>
    <property type="match status" value="1"/>
</dbReference>
<comment type="caution">
    <text evidence="4">The sequence shown here is derived from an EMBL/GenBank/DDBJ whole genome shotgun (WGS) entry which is preliminary data.</text>
</comment>
<keyword evidence="2" id="KW-1133">Transmembrane helix</keyword>
<dbReference type="InterPro" id="IPR007065">
    <property type="entry name" value="HPP"/>
</dbReference>
<feature type="transmembrane region" description="Helical" evidence="2">
    <location>
        <begin position="77"/>
        <end position="97"/>
    </location>
</feature>
<name>A0A2S9GZQ4_9BURK</name>
<accession>A0A2S9GZQ4</accession>
<keyword evidence="5" id="KW-1185">Reference proteome</keyword>
<feature type="transmembrane region" description="Helical" evidence="2">
    <location>
        <begin position="24"/>
        <end position="45"/>
    </location>
</feature>
<dbReference type="CDD" id="cd04600">
    <property type="entry name" value="CBS_pair_HPP_assoc"/>
    <property type="match status" value="1"/>
</dbReference>
<feature type="domain" description="CBS" evidence="3">
    <location>
        <begin position="329"/>
        <end position="387"/>
    </location>
</feature>
<keyword evidence="1" id="KW-0129">CBS domain</keyword>
<dbReference type="InterPro" id="IPR046342">
    <property type="entry name" value="CBS_dom_sf"/>
</dbReference>
<evidence type="ECO:0000259" key="3">
    <source>
        <dbReference type="PROSITE" id="PS51371"/>
    </source>
</evidence>
<gene>
    <name evidence="4" type="ORF">S2091_2269</name>
</gene>
<dbReference type="AlphaFoldDB" id="A0A2S9GZQ4"/>
<dbReference type="Gene3D" id="3.10.580.10">
    <property type="entry name" value="CBS-domain"/>
    <property type="match status" value="1"/>
</dbReference>
<sequence length="389" mass="42818">MNKTIHWLHGFIPKPTAINNLERLRACSGALFGILLTGLVARWLYGATAPLPLLVAPMGASAVLLFALPSSPLAQPWALIGGNLVSAALGVTCAQWINDPMLAASLAVAASIGAMMVLRCVHPPSGAVALTAVLGGPLIHAEGYRFVLAPIGINSLLLLAVALIFNNLTKHVYPHRVIEHGNTHRTADRQSNERLGFTSTDLDYVLTQYNQILDVSRDDLESLLIQTEMHAYRRRFGEITCADIMSRDVISVEFSTDLQHAWELLHRHNIKALPVIDPARRVIGIVTLVDFMQHAGLDRYQNFATKMRQFLRHVGRAHSEQPEVIGQIMTPVVHTAFDSMHITELVDLFSHKGLRHIPIINAEHHLVGMVTNSDLVAGLYRGRLGDMDQ</sequence>
<evidence type="ECO:0000256" key="2">
    <source>
        <dbReference type="SAM" id="Phobius"/>
    </source>
</evidence>
<feature type="transmembrane region" description="Helical" evidence="2">
    <location>
        <begin position="51"/>
        <end position="70"/>
    </location>
</feature>
<dbReference type="PANTHER" id="PTHR33741">
    <property type="entry name" value="TRANSMEMBRANE PROTEIN DDB_G0269096-RELATED"/>
    <property type="match status" value="1"/>
</dbReference>
<dbReference type="Pfam" id="PF00571">
    <property type="entry name" value="CBS"/>
    <property type="match status" value="2"/>
</dbReference>
<dbReference type="EMBL" id="PUGF01000009">
    <property type="protein sequence ID" value="PRC93183.1"/>
    <property type="molecule type" value="Genomic_DNA"/>
</dbReference>
<protein>
    <submittedName>
        <fullName evidence="4">CBS-domain-containing membrane protein</fullName>
    </submittedName>
</protein>
<dbReference type="PANTHER" id="PTHR33741:SF5">
    <property type="entry name" value="TRANSMEMBRANE PROTEIN DDB_G0269096-RELATED"/>
    <property type="match status" value="1"/>
</dbReference>
<dbReference type="PROSITE" id="PS51371">
    <property type="entry name" value="CBS"/>
    <property type="match status" value="2"/>
</dbReference>
<feature type="transmembrane region" description="Helical" evidence="2">
    <location>
        <begin position="143"/>
        <end position="165"/>
    </location>
</feature>
<proteinExistence type="predicted"/>
<dbReference type="InterPro" id="IPR058581">
    <property type="entry name" value="TM_HPP"/>
</dbReference>
<evidence type="ECO:0000313" key="5">
    <source>
        <dbReference type="Proteomes" id="UP000237839"/>
    </source>
</evidence>
<dbReference type="RefSeq" id="WP_105531912.1">
    <property type="nucleotide sequence ID" value="NZ_PUGF01000009.1"/>
</dbReference>